<proteinExistence type="predicted"/>
<dbReference type="EMBL" id="WNWW01000043">
    <property type="protein sequence ID" value="KAF3430493.1"/>
    <property type="molecule type" value="Genomic_DNA"/>
</dbReference>
<dbReference type="Pfam" id="PF01423">
    <property type="entry name" value="LSM"/>
    <property type="match status" value="1"/>
</dbReference>
<gene>
    <name evidence="2" type="ORF">E2986_13930</name>
</gene>
<dbReference type="Proteomes" id="UP000655588">
    <property type="component" value="Unassembled WGS sequence"/>
</dbReference>
<name>A0A833RWC2_9HYME</name>
<dbReference type="InterPro" id="IPR010920">
    <property type="entry name" value="LSM_dom_sf"/>
</dbReference>
<dbReference type="InterPro" id="IPR001163">
    <property type="entry name" value="Sm_dom_euk/arc"/>
</dbReference>
<accession>A0A833RWC2</accession>
<organism evidence="2 3">
    <name type="scientific">Frieseomelitta varia</name>
    <dbReference type="NCBI Taxonomy" id="561572"/>
    <lineage>
        <taxon>Eukaryota</taxon>
        <taxon>Metazoa</taxon>
        <taxon>Ecdysozoa</taxon>
        <taxon>Arthropoda</taxon>
        <taxon>Hexapoda</taxon>
        <taxon>Insecta</taxon>
        <taxon>Pterygota</taxon>
        <taxon>Neoptera</taxon>
        <taxon>Endopterygota</taxon>
        <taxon>Hymenoptera</taxon>
        <taxon>Apocrita</taxon>
        <taxon>Aculeata</taxon>
        <taxon>Apoidea</taxon>
        <taxon>Anthophila</taxon>
        <taxon>Apidae</taxon>
        <taxon>Frieseomelitta</taxon>
    </lineage>
</organism>
<evidence type="ECO:0000313" key="2">
    <source>
        <dbReference type="EMBL" id="KAF3430493.1"/>
    </source>
</evidence>
<dbReference type="AlphaFoldDB" id="A0A833RWC2"/>
<dbReference type="Gene3D" id="2.30.30.100">
    <property type="match status" value="1"/>
</dbReference>
<evidence type="ECO:0000259" key="1">
    <source>
        <dbReference type="Pfam" id="PF01423"/>
    </source>
</evidence>
<keyword evidence="3" id="KW-1185">Reference proteome</keyword>
<reference evidence="2" key="1">
    <citation type="submission" date="2019-11" db="EMBL/GenBank/DDBJ databases">
        <title>The nuclear and mitochondrial genomes of Frieseomelitta varia - a highly eusocial stingless bee (Meliponini) with a permanently sterile worker caste.</title>
        <authorList>
            <person name="Freitas F.C.P."/>
            <person name="Lourenco A.P."/>
            <person name="Nunes F.M.F."/>
            <person name="Paschoal A.R."/>
            <person name="Abreu F.C.P."/>
            <person name="Barbin F.O."/>
            <person name="Bataglia L."/>
            <person name="Cardoso-Junior C.A.M."/>
            <person name="Cervoni M.S."/>
            <person name="Silva S.R."/>
            <person name="Dalarmi F."/>
            <person name="Del Lama M.A."/>
            <person name="Depintor T.S."/>
            <person name="Ferreira K.M."/>
            <person name="Goria P.S."/>
            <person name="Jaskot M.C."/>
            <person name="Lago D.C."/>
            <person name="Luna-Lucena D."/>
            <person name="Moda L.M."/>
            <person name="Nascimento L."/>
            <person name="Pedrino M."/>
            <person name="Rabico F.O."/>
            <person name="Sanches F.C."/>
            <person name="Santos D.E."/>
            <person name="Santos C.G."/>
            <person name="Vieira J."/>
            <person name="Lopes T.F."/>
            <person name="Barchuk A.R."/>
            <person name="Hartfelder K."/>
            <person name="Simoes Z.L.P."/>
            <person name="Bitondi M.M.G."/>
            <person name="Pinheiro D.G."/>
        </authorList>
    </citation>
    <scope>NUCLEOTIDE SEQUENCE</scope>
    <source>
        <strain evidence="2">USP_RPSP 00005682</strain>
        <tissue evidence="2">Whole individual</tissue>
    </source>
</reference>
<comment type="caution">
    <text evidence="2">The sequence shown here is derived from an EMBL/GenBank/DDBJ whole genome shotgun (WGS) entry which is preliminary data.</text>
</comment>
<sequence length="201" mass="22712">MVSVQLSEKLSSHGNIFVQNEEKTETVAENGNIQLSSISRNFSIEILSNSQRDSYFNFTCSREGPKRIVFFTASPILSKYDAPGELKIQLSSGLLYRTVQELAICVQDSAEILDNIQAGNFYPKSNIFVKFGKLNHIISIITFGNRNFIGTLKNFDQTINILLDESHKRVHSITQDVEQENWNAHLDLSDIRADPSSFIVH</sequence>
<evidence type="ECO:0000313" key="3">
    <source>
        <dbReference type="Proteomes" id="UP000655588"/>
    </source>
</evidence>
<dbReference type="SUPFAM" id="SSF50182">
    <property type="entry name" value="Sm-like ribonucleoproteins"/>
    <property type="match status" value="1"/>
</dbReference>
<feature type="domain" description="Sm" evidence="1">
    <location>
        <begin position="134"/>
        <end position="172"/>
    </location>
</feature>
<protein>
    <recommendedName>
        <fullName evidence="1">Sm domain-containing protein</fullName>
    </recommendedName>
</protein>